<comment type="caution">
    <text evidence="2">The sequence shown here is derived from an EMBL/GenBank/DDBJ whole genome shotgun (WGS) entry which is preliminary data.</text>
</comment>
<reference evidence="2" key="1">
    <citation type="submission" date="2020-07" db="EMBL/GenBank/DDBJ databases">
        <title>The High-quality genome of the commercially important snow crab, Chionoecetes opilio.</title>
        <authorList>
            <person name="Jeong J.-H."/>
            <person name="Ryu S."/>
        </authorList>
    </citation>
    <scope>NUCLEOTIDE SEQUENCE</scope>
    <source>
        <strain evidence="2">MADBK_172401_WGS</strain>
        <tissue evidence="2">Digestive gland</tissue>
    </source>
</reference>
<sequence>MEVEEEEDSLKDVVNEMSVMNTLNSQSGSIVKEYTVDSEVVGESQTMHAKEKDESVASESMPLLRCSSSRVSICDSTPPSTPEKFSPAKTTLPSRHLYLSTPLTSPQKPDDPSSSPVSLSMSPLCTPFATPQKPDDPSSSPVALSMSPLCTPILTAPSPSKETLQGLTQRNLTTDLNKSEESQSHGASGSLVKNTSHTKSQSAKESAKTSTRVNKATQSPVAALVTYEGSGLSKERSVHLIDITPGNSRTRLCKISPSKTFKSPIKTSPLKHVSPILRKYHRYSPKKRNIRSGKLLPILPKYTARQQAQAMRRRQQAEAVRRRQEALALLKQQGQSSRQRRLAPRPENPLPMEASEIVAAQHPSRQVLCVCVCVHSCSI</sequence>
<evidence type="ECO:0000256" key="1">
    <source>
        <dbReference type="SAM" id="MobiDB-lite"/>
    </source>
</evidence>
<keyword evidence="3" id="KW-1185">Reference proteome</keyword>
<dbReference type="Proteomes" id="UP000770661">
    <property type="component" value="Unassembled WGS sequence"/>
</dbReference>
<feature type="region of interest" description="Disordered" evidence="1">
    <location>
        <begin position="42"/>
        <end position="145"/>
    </location>
</feature>
<feature type="compositionally biased region" description="Polar residues" evidence="1">
    <location>
        <begin position="184"/>
        <end position="218"/>
    </location>
</feature>
<accession>A0A8J5D1S6</accession>
<feature type="compositionally biased region" description="Low complexity" evidence="1">
    <location>
        <begin position="112"/>
        <end position="123"/>
    </location>
</feature>
<proteinExistence type="predicted"/>
<name>A0A8J5D1S6_CHIOP</name>
<dbReference type="EMBL" id="JACEEZ010005636">
    <property type="protein sequence ID" value="KAG0725460.1"/>
    <property type="molecule type" value="Genomic_DNA"/>
</dbReference>
<feature type="region of interest" description="Disordered" evidence="1">
    <location>
        <begin position="330"/>
        <end position="349"/>
    </location>
</feature>
<dbReference type="AlphaFoldDB" id="A0A8J5D1S6"/>
<protein>
    <submittedName>
        <fullName evidence="2">Uncharacterized protein</fullName>
    </submittedName>
</protein>
<gene>
    <name evidence="2" type="ORF">GWK47_038647</name>
</gene>
<organism evidence="2 3">
    <name type="scientific">Chionoecetes opilio</name>
    <name type="common">Atlantic snow crab</name>
    <name type="synonym">Cancer opilio</name>
    <dbReference type="NCBI Taxonomy" id="41210"/>
    <lineage>
        <taxon>Eukaryota</taxon>
        <taxon>Metazoa</taxon>
        <taxon>Ecdysozoa</taxon>
        <taxon>Arthropoda</taxon>
        <taxon>Crustacea</taxon>
        <taxon>Multicrustacea</taxon>
        <taxon>Malacostraca</taxon>
        <taxon>Eumalacostraca</taxon>
        <taxon>Eucarida</taxon>
        <taxon>Decapoda</taxon>
        <taxon>Pleocyemata</taxon>
        <taxon>Brachyura</taxon>
        <taxon>Eubrachyura</taxon>
        <taxon>Majoidea</taxon>
        <taxon>Majidae</taxon>
        <taxon>Chionoecetes</taxon>
    </lineage>
</organism>
<evidence type="ECO:0000313" key="2">
    <source>
        <dbReference type="EMBL" id="KAG0725460.1"/>
    </source>
</evidence>
<feature type="compositionally biased region" description="Polar residues" evidence="1">
    <location>
        <begin position="66"/>
        <end position="78"/>
    </location>
</feature>
<evidence type="ECO:0000313" key="3">
    <source>
        <dbReference type="Proteomes" id="UP000770661"/>
    </source>
</evidence>
<feature type="region of interest" description="Disordered" evidence="1">
    <location>
        <begin position="176"/>
        <end position="218"/>
    </location>
</feature>